<dbReference type="Gene3D" id="3.40.50.720">
    <property type="entry name" value="NAD(P)-binding Rossmann-like Domain"/>
    <property type="match status" value="1"/>
</dbReference>
<dbReference type="Proteomes" id="UP000324324">
    <property type="component" value="Unassembled WGS sequence"/>
</dbReference>
<comment type="caution">
    <text evidence="3">The sequence shown here is derived from an EMBL/GenBank/DDBJ whole genome shotgun (WGS) entry which is preliminary data.</text>
</comment>
<organism evidence="3 4">
    <name type="scientific">Cupriavidus cauae</name>
    <dbReference type="NCBI Taxonomy" id="2608999"/>
    <lineage>
        <taxon>Bacteria</taxon>
        <taxon>Pseudomonadati</taxon>
        <taxon>Pseudomonadota</taxon>
        <taxon>Betaproteobacteria</taxon>
        <taxon>Burkholderiales</taxon>
        <taxon>Burkholderiaceae</taxon>
        <taxon>Cupriavidus</taxon>
    </lineage>
</organism>
<gene>
    <name evidence="3" type="ORF">F1599_17920</name>
</gene>
<keyword evidence="4" id="KW-1185">Reference proteome</keyword>
<dbReference type="InterPro" id="IPR051267">
    <property type="entry name" value="STEAP_metalloreductase"/>
</dbReference>
<dbReference type="InterPro" id="IPR028939">
    <property type="entry name" value="P5C_Rdtase_cat_N"/>
</dbReference>
<dbReference type="PANTHER" id="PTHR14239">
    <property type="entry name" value="DUDULIN-RELATED"/>
    <property type="match status" value="1"/>
</dbReference>
<reference evidence="3 4" key="1">
    <citation type="submission" date="2019-09" db="EMBL/GenBank/DDBJ databases">
        <title>Isolation of a novel species in the genus Cupriavidus from patients with sepsis using whole genome sequencing.</title>
        <authorList>
            <person name="Kweon O.J."/>
            <person name="Lee M.-K."/>
        </authorList>
    </citation>
    <scope>NUCLEOTIDE SEQUENCE [LARGE SCALE GENOMIC DNA]</scope>
    <source>
        <strain evidence="3 4">MKL-01</strain>
    </source>
</reference>
<protein>
    <submittedName>
        <fullName evidence="3">NADPH-dependent F420 reductase</fullName>
    </submittedName>
</protein>
<evidence type="ECO:0000313" key="3">
    <source>
        <dbReference type="EMBL" id="KAA6120205.1"/>
    </source>
</evidence>
<dbReference type="GO" id="GO:0016491">
    <property type="term" value="F:oxidoreductase activity"/>
    <property type="evidence" value="ECO:0007669"/>
    <property type="project" value="UniProtKB-KW"/>
</dbReference>
<dbReference type="InterPro" id="IPR036291">
    <property type="entry name" value="NAD(P)-bd_dom_sf"/>
</dbReference>
<dbReference type="AlphaFoldDB" id="A0A5M8ADV0"/>
<evidence type="ECO:0000256" key="1">
    <source>
        <dbReference type="ARBA" id="ARBA00023002"/>
    </source>
</evidence>
<dbReference type="EMBL" id="VWRN01000046">
    <property type="protein sequence ID" value="KAA6120205.1"/>
    <property type="molecule type" value="Genomic_DNA"/>
</dbReference>
<proteinExistence type="predicted"/>
<dbReference type="PANTHER" id="PTHR14239:SF10">
    <property type="entry name" value="REDUCTASE"/>
    <property type="match status" value="1"/>
</dbReference>
<feature type="domain" description="Pyrroline-5-carboxylate reductase catalytic N-terminal" evidence="2">
    <location>
        <begin position="2"/>
        <end position="92"/>
    </location>
</feature>
<sequence length="214" mass="22122">MQIGVIGSGRIGGTVGGLWVKAGYPVLFSSRHPEQLKPLVDGLGPLARAGTVAEAVAFGDVLFVAVPYGALPEIGKAHGRGMAGKVVLDATNAYRHRDGAAGEDALANGIGPTTSKYLPGARIVRAFNFTSASDFATRHHQEPRIAIPIAGDDRAALDTASELVRDAGFEPVVIGPLKIADSFAPGGPLFRQVGSAEELRQKARAAVPAQPAGR</sequence>
<keyword evidence="1" id="KW-0560">Oxidoreductase</keyword>
<dbReference type="Pfam" id="PF03807">
    <property type="entry name" value="F420_oxidored"/>
    <property type="match status" value="1"/>
</dbReference>
<name>A0A5M8ADV0_9BURK</name>
<accession>A0A5M8ADV0</accession>
<evidence type="ECO:0000259" key="2">
    <source>
        <dbReference type="Pfam" id="PF03807"/>
    </source>
</evidence>
<evidence type="ECO:0000313" key="4">
    <source>
        <dbReference type="Proteomes" id="UP000324324"/>
    </source>
</evidence>
<dbReference type="SUPFAM" id="SSF51735">
    <property type="entry name" value="NAD(P)-binding Rossmann-fold domains"/>
    <property type="match status" value="1"/>
</dbReference>